<dbReference type="InterPro" id="IPR000175">
    <property type="entry name" value="Na/ntran_symport"/>
</dbReference>
<keyword evidence="6 12" id="KW-1133">Transmembrane helix</keyword>
<feature type="transmembrane region" description="Helical" evidence="12">
    <location>
        <begin position="572"/>
        <end position="592"/>
    </location>
</feature>
<feature type="compositionally biased region" description="Low complexity" evidence="11">
    <location>
        <begin position="1005"/>
        <end position="1021"/>
    </location>
</feature>
<organism evidence="13 14">
    <name type="scientific">Danaus plexippus plexippus</name>
    <dbReference type="NCBI Taxonomy" id="278856"/>
    <lineage>
        <taxon>Eukaryota</taxon>
        <taxon>Metazoa</taxon>
        <taxon>Ecdysozoa</taxon>
        <taxon>Arthropoda</taxon>
        <taxon>Hexapoda</taxon>
        <taxon>Insecta</taxon>
        <taxon>Pterygota</taxon>
        <taxon>Neoptera</taxon>
        <taxon>Endopterygota</taxon>
        <taxon>Lepidoptera</taxon>
        <taxon>Glossata</taxon>
        <taxon>Ditrysia</taxon>
        <taxon>Papilionoidea</taxon>
        <taxon>Nymphalidae</taxon>
        <taxon>Danainae</taxon>
        <taxon>Danaini</taxon>
        <taxon>Danaina</taxon>
        <taxon>Danaus</taxon>
        <taxon>Danaus</taxon>
    </lineage>
</organism>
<dbReference type="SUPFAM" id="SSF161070">
    <property type="entry name" value="SNF-like"/>
    <property type="match status" value="1"/>
</dbReference>
<evidence type="ECO:0000313" key="14">
    <source>
        <dbReference type="Proteomes" id="UP000007151"/>
    </source>
</evidence>
<dbReference type="InterPro" id="IPR037272">
    <property type="entry name" value="SNS_sf"/>
</dbReference>
<feature type="transmembrane region" description="Helical" evidence="12">
    <location>
        <begin position="54"/>
        <end position="71"/>
    </location>
</feature>
<dbReference type="GO" id="GO:0005886">
    <property type="term" value="C:plasma membrane"/>
    <property type="evidence" value="ECO:0007669"/>
    <property type="project" value="TreeGrafter"/>
</dbReference>
<dbReference type="eggNOG" id="KOG3660">
    <property type="taxonomic scope" value="Eukaryota"/>
</dbReference>
<feature type="transmembrane region" description="Helical" evidence="12">
    <location>
        <begin position="414"/>
        <end position="434"/>
    </location>
</feature>
<feature type="compositionally biased region" description="Low complexity" evidence="11">
    <location>
        <begin position="1133"/>
        <end position="1148"/>
    </location>
</feature>
<feature type="binding site" evidence="8">
    <location>
        <position position="63"/>
    </location>
    <ligand>
        <name>Na(+)</name>
        <dbReference type="ChEBI" id="CHEBI:29101"/>
        <label>1</label>
    </ligand>
</feature>
<accession>A0A212EKK6</accession>
<evidence type="ECO:0000256" key="8">
    <source>
        <dbReference type="PIRSR" id="PIRSR600175-1"/>
    </source>
</evidence>
<feature type="transmembrane region" description="Helical" evidence="12">
    <location>
        <begin position="83"/>
        <end position="105"/>
    </location>
</feature>
<feature type="transmembrane region" description="Helical" evidence="12">
    <location>
        <begin position="355"/>
        <end position="380"/>
    </location>
</feature>
<evidence type="ECO:0000256" key="12">
    <source>
        <dbReference type="SAM" id="Phobius"/>
    </source>
</evidence>
<feature type="disulfide bond" evidence="9">
    <location>
        <begin position="169"/>
        <end position="178"/>
    </location>
</feature>
<dbReference type="PANTHER" id="PTHR11616:SF313">
    <property type="entry name" value="TRANSPORTER"/>
    <property type="match status" value="1"/>
</dbReference>
<evidence type="ECO:0000313" key="13">
    <source>
        <dbReference type="EMBL" id="OWR42013.1"/>
    </source>
</evidence>
<feature type="region of interest" description="Disordered" evidence="11">
    <location>
        <begin position="964"/>
        <end position="1054"/>
    </location>
</feature>
<sequence>MKTEKQSPTPIPAVTKNIPAMDLNYSDYKDDVSREPIVEEVEPERGNWTGRFDFLLSLLGYSVGLGNVWRFPYLCYNNGGGAFLIPFTVMLIIAGLPLMFMELSFGQYAALGPVAVYNRFCPLFRGLGYGMVIVSSIVMLYYNLIIAWTIYYMVVSFTSIFYQLPWQNCDADWSTKYCYSYEEADICEASNGTYYLRQCVNQSYAIVNNIIALADTAVRKPPAEEYFTNQVLGLSSGIEETGQIRWGMAACLFAAWLIVFLCLCKGVQSSGKVVYFTALFPYVVLVILFFRGVTLPGASTGILFYLTPDFSQLANAQVWGDAAVQIFFALSPAWGGLITLSSYNKFSNNCYIDSLIVAVSNIATSFFAGLVIFSVIGFLAHELEVEVDRVVDQGAGLAFIVYPEVVTRLPVSPLWSILFFVMLLTLGLDSQFALMETVTTAILDRFPKFRQKKTWVVLAVAVFGYLGGLIFTTNSGMYWLQLMDKYAANWSVLIIAIGECILIAWIYGAEKFCIDIQTMIGRQSRLWVVFWSAMWRIITPAALVFILVFNWIEYKPASYGHYVYPMWADAVGWTLGVLPIVVVVLMAVNQICSGPDDLTIMEKARVLARPTEEWGPASASCASTFRETELSPPVLLLHGRPTSQDGADSTSIGSGLDNELKKPSTSTNKVKKNSIKRKVPNFSHDSDDAIIEPLLQTEKDNSVIANKSAKYLLNKSKTESMCEKDAKPYEKAKISSPSSISNNIASTVEKRTSPLTSESPPIYNHMNTNVFSGYDLTKEKTTTASSSVLVEIDGCKIVSQGTNPVIFTTAKIHADNKTKAIEPVPVTTVPILSTIEGNIVKSGVIYEDNKRYNVSQTNKGDITKNVNIKSDLTLESSNFNNQPNAKVTPTIPLTSMHIKNEQNKNKELKEQSAGSSEQSEKLFSKDQKVSLGKVNTNTSDERSLMPKVTCDDKITTKAENTMYKSNGVLPDTSKELLKSSNKPSTLNKSNIVEKIKPSSDVEKISTNQSTTSSTKQSSKSNVSPQSDQTDSSKNFSSSIKKLQRQKNAMMEEAVETGKKDLVNSAKDKPCTVQNIMLKDVTTAVSVNTKTIQKPVTSLTKVAITCAGPKAASELPSKSINTTVLTPAIKSPLITPGTSTTLTTKPSTSADTAKAKSTSTKIPETSGKLATKPSLNITTVTTAPSTKTSTAPSVKSMKVTDDPTPSKQDSPLVSTSSSKIHKAETTPTSSVATTLPLYIVSTSKTKIGSSSTPSISNVTKKTLDQKPITEVVSTANGKSGKALMSTSSSQNNQSGSKPKTSTVNLVKKDDRA</sequence>
<dbReference type="PRINTS" id="PR00176">
    <property type="entry name" value="NANEUSMPORT"/>
</dbReference>
<evidence type="ECO:0000256" key="10">
    <source>
        <dbReference type="RuleBase" id="RU003732"/>
    </source>
</evidence>
<feature type="binding site" evidence="8">
    <location>
        <position position="430"/>
    </location>
    <ligand>
        <name>Na(+)</name>
        <dbReference type="ChEBI" id="CHEBI:29101"/>
        <label>1</label>
    </ligand>
</feature>
<protein>
    <recommendedName>
        <fullName evidence="10">Transporter</fullName>
    </recommendedName>
</protein>
<feature type="binding site" evidence="8">
    <location>
        <position position="429"/>
    </location>
    <ligand>
        <name>Na(+)</name>
        <dbReference type="ChEBI" id="CHEBI:29101"/>
        <label>1</label>
    </ligand>
</feature>
<keyword evidence="8" id="KW-0915">Sodium</keyword>
<evidence type="ECO:0000256" key="6">
    <source>
        <dbReference type="ARBA" id="ARBA00022989"/>
    </source>
</evidence>
<dbReference type="Proteomes" id="UP000007151">
    <property type="component" value="Unassembled WGS sequence"/>
</dbReference>
<feature type="transmembrane region" description="Helical" evidence="12">
    <location>
        <begin position="486"/>
        <end position="507"/>
    </location>
</feature>
<feature type="compositionally biased region" description="Polar residues" evidence="11">
    <location>
        <begin position="978"/>
        <end position="990"/>
    </location>
</feature>
<dbReference type="FunCoup" id="A0A212EKK6">
    <property type="interactions" value="54"/>
</dbReference>
<feature type="transmembrane region" description="Helical" evidence="12">
    <location>
        <begin position="126"/>
        <end position="154"/>
    </location>
</feature>
<comment type="similarity">
    <text evidence="2 10">Belongs to the sodium:neurotransmitter symporter (SNF) (TC 2.A.22) family.</text>
</comment>
<feature type="region of interest" description="Disordered" evidence="11">
    <location>
        <begin position="903"/>
        <end position="945"/>
    </location>
</feature>
<feature type="binding site" evidence="8">
    <location>
        <position position="361"/>
    </location>
    <ligand>
        <name>Na(+)</name>
        <dbReference type="ChEBI" id="CHEBI:29101"/>
        <label>1</label>
    </ligand>
</feature>
<dbReference type="GO" id="GO:0046872">
    <property type="term" value="F:metal ion binding"/>
    <property type="evidence" value="ECO:0007669"/>
    <property type="project" value="UniProtKB-KW"/>
</dbReference>
<dbReference type="PROSITE" id="PS00610">
    <property type="entry name" value="NA_NEUROTRAN_SYMP_1"/>
    <property type="match status" value="1"/>
</dbReference>
<dbReference type="PANTHER" id="PTHR11616">
    <property type="entry name" value="SODIUM/CHLORIDE DEPENDENT TRANSPORTER"/>
    <property type="match status" value="1"/>
</dbReference>
<proteinExistence type="inferred from homology"/>
<feature type="compositionally biased region" description="Low complexity" evidence="11">
    <location>
        <begin position="1177"/>
        <end position="1195"/>
    </location>
</feature>
<feature type="transmembrane region" description="Helical" evidence="12">
    <location>
        <begin position="455"/>
        <end position="480"/>
    </location>
</feature>
<feature type="compositionally biased region" description="Polar residues" evidence="11">
    <location>
        <begin position="641"/>
        <end position="653"/>
    </location>
</feature>
<comment type="caution">
    <text evidence="13">The sequence shown here is derived from an EMBL/GenBank/DDBJ whole genome shotgun (WGS) entry which is preliminary data.</text>
</comment>
<feature type="binding site" evidence="8">
    <location>
        <position position="67"/>
    </location>
    <ligand>
        <name>Na(+)</name>
        <dbReference type="ChEBI" id="CHEBI:29101"/>
        <label>1</label>
    </ligand>
</feature>
<feature type="compositionally biased region" description="Polar residues" evidence="11">
    <location>
        <begin position="1202"/>
        <end position="1217"/>
    </location>
</feature>
<feature type="compositionally biased region" description="Basic and acidic residues" evidence="11">
    <location>
        <begin position="991"/>
        <end position="1003"/>
    </location>
</feature>
<dbReference type="InParanoid" id="A0A212EKK6"/>
<evidence type="ECO:0000256" key="2">
    <source>
        <dbReference type="ARBA" id="ARBA00006459"/>
    </source>
</evidence>
<feature type="binding site" evidence="8">
    <location>
        <position position="60"/>
    </location>
    <ligand>
        <name>Na(+)</name>
        <dbReference type="ChEBI" id="CHEBI:29101"/>
        <label>1</label>
    </ligand>
</feature>
<name>A0A212EKK6_DANPL</name>
<feature type="region of interest" description="Disordered" evidence="11">
    <location>
        <begin position="640"/>
        <end position="673"/>
    </location>
</feature>
<feature type="region of interest" description="Disordered" evidence="11">
    <location>
        <begin position="1244"/>
        <end position="1311"/>
    </location>
</feature>
<feature type="compositionally biased region" description="Low complexity" evidence="11">
    <location>
        <begin position="1244"/>
        <end position="1259"/>
    </location>
</feature>
<feature type="compositionally biased region" description="Basic and acidic residues" evidence="11">
    <location>
        <begin position="918"/>
        <end position="928"/>
    </location>
</feature>
<evidence type="ECO:0000256" key="7">
    <source>
        <dbReference type="ARBA" id="ARBA00023136"/>
    </source>
</evidence>
<reference evidence="13 14" key="1">
    <citation type="journal article" date="2011" name="Cell">
        <title>The monarch butterfly genome yields insights into long-distance migration.</title>
        <authorList>
            <person name="Zhan S."/>
            <person name="Merlin C."/>
            <person name="Boore J.L."/>
            <person name="Reppert S.M."/>
        </authorList>
    </citation>
    <scope>NUCLEOTIDE SEQUENCE [LARGE SCALE GENOMIC DNA]</scope>
    <source>
        <strain evidence="13">F-2</strain>
    </source>
</reference>
<feature type="transmembrane region" description="Helical" evidence="12">
    <location>
        <begin position="273"/>
        <end position="306"/>
    </location>
</feature>
<keyword evidence="7 12" id="KW-0472">Membrane</keyword>
<feature type="region of interest" description="Disordered" evidence="11">
    <location>
        <begin position="1133"/>
        <end position="1228"/>
    </location>
</feature>
<evidence type="ECO:0000256" key="4">
    <source>
        <dbReference type="ARBA" id="ARBA00022692"/>
    </source>
</evidence>
<feature type="transmembrane region" description="Helical" evidence="12">
    <location>
        <begin position="326"/>
        <end position="343"/>
    </location>
</feature>
<dbReference type="GO" id="GO:0015375">
    <property type="term" value="F:glycine:sodium symporter activity"/>
    <property type="evidence" value="ECO:0007669"/>
    <property type="project" value="TreeGrafter"/>
</dbReference>
<dbReference type="Pfam" id="PF00209">
    <property type="entry name" value="SNF"/>
    <property type="match status" value="1"/>
</dbReference>
<keyword evidence="14" id="KW-1185">Reference proteome</keyword>
<dbReference type="EMBL" id="AGBW02014254">
    <property type="protein sequence ID" value="OWR42013.1"/>
    <property type="molecule type" value="Genomic_DNA"/>
</dbReference>
<comment type="subcellular location">
    <subcellularLocation>
        <location evidence="1">Membrane</location>
        <topology evidence="1">Multi-pass membrane protein</topology>
    </subcellularLocation>
</comment>
<dbReference type="PROSITE" id="PS50267">
    <property type="entry name" value="NA_NEUROTRAN_SYMP_3"/>
    <property type="match status" value="1"/>
</dbReference>
<keyword evidence="4 10" id="KW-0812">Transmembrane</keyword>
<keyword evidence="9" id="KW-1015">Disulfide bond</keyword>
<evidence type="ECO:0000256" key="9">
    <source>
        <dbReference type="PIRSR" id="PIRSR600175-2"/>
    </source>
</evidence>
<dbReference type="KEGG" id="dpl:KGM_215970"/>
<feature type="transmembrane region" description="Helical" evidence="12">
    <location>
        <begin position="244"/>
        <end position="264"/>
    </location>
</feature>
<feature type="compositionally biased region" description="Polar residues" evidence="11">
    <location>
        <begin position="1022"/>
        <end position="1040"/>
    </location>
</feature>
<evidence type="ECO:0000256" key="1">
    <source>
        <dbReference type="ARBA" id="ARBA00004141"/>
    </source>
</evidence>
<feature type="compositionally biased region" description="Low complexity" evidence="11">
    <location>
        <begin position="1284"/>
        <end position="1295"/>
    </location>
</feature>
<evidence type="ECO:0000256" key="11">
    <source>
        <dbReference type="SAM" id="MobiDB-lite"/>
    </source>
</evidence>
<evidence type="ECO:0000256" key="3">
    <source>
        <dbReference type="ARBA" id="ARBA00022448"/>
    </source>
</evidence>
<keyword evidence="8" id="KW-0479">Metal-binding</keyword>
<feature type="binding site" evidence="8">
    <location>
        <position position="426"/>
    </location>
    <ligand>
        <name>Na(+)</name>
        <dbReference type="ChEBI" id="CHEBI:29101"/>
        <label>1</label>
    </ligand>
</feature>
<keyword evidence="5 10" id="KW-0769">Symport</keyword>
<feature type="transmembrane region" description="Helical" evidence="12">
    <location>
        <begin position="528"/>
        <end position="552"/>
    </location>
</feature>
<gene>
    <name evidence="13" type="ORF">KGM_215970</name>
</gene>
<keyword evidence="3 10" id="KW-0813">Transport</keyword>
<evidence type="ECO:0000256" key="5">
    <source>
        <dbReference type="ARBA" id="ARBA00022847"/>
    </source>
</evidence>